<proteinExistence type="predicted"/>
<name>A0ABV0DFB5_9PSED</name>
<evidence type="ECO:0000313" key="1">
    <source>
        <dbReference type="EMBL" id="MEN8640500.1"/>
    </source>
</evidence>
<dbReference type="EMBL" id="JBDLYL010000011">
    <property type="protein sequence ID" value="MEN8640500.1"/>
    <property type="molecule type" value="Genomic_DNA"/>
</dbReference>
<accession>A0ABV0DFB5</accession>
<gene>
    <name evidence="1" type="ORF">ABFE88_12655</name>
</gene>
<dbReference type="RefSeq" id="WP_347150116.1">
    <property type="nucleotide sequence ID" value="NZ_JBDLYL010000011.1"/>
</dbReference>
<dbReference type="Proteomes" id="UP001424532">
    <property type="component" value="Unassembled WGS sequence"/>
</dbReference>
<sequence>MNPGMIRRRFSEFGIHLSEDEIRPFMSFEITPNGERIWQRISRLESAVKSVLEREGKYGAYENFYGISDLLTDFDIDELSSPSLAWRRSLIRTYKKCFDVVHYYGAGGAWVFLLGDVMRPIDDPQPLIVDLIPSVIDIHPAQISSSYLDSLSQSVLTDVSNLLKSAISELSAKLPDGIDIPPNTSSAEDIKAWYESSRIKLQEKLNELTLTPNTPERAMRAQAITVALKVIIEATTYYGLVKPIFDIALERLAAKAEADKRAIEARRQEYEKELGPFPHEIPHGSDYIDAFEHNQDVISHTA</sequence>
<comment type="caution">
    <text evidence="1">The sequence shown here is derived from an EMBL/GenBank/DDBJ whole genome shotgun (WGS) entry which is preliminary data.</text>
</comment>
<organism evidence="1 2">
    <name type="scientific">Pseudomonas sichuanensis</name>
    <dbReference type="NCBI Taxonomy" id="2213015"/>
    <lineage>
        <taxon>Bacteria</taxon>
        <taxon>Pseudomonadati</taxon>
        <taxon>Pseudomonadota</taxon>
        <taxon>Gammaproteobacteria</taxon>
        <taxon>Pseudomonadales</taxon>
        <taxon>Pseudomonadaceae</taxon>
        <taxon>Pseudomonas</taxon>
    </lineage>
</organism>
<keyword evidence="2" id="KW-1185">Reference proteome</keyword>
<protein>
    <submittedName>
        <fullName evidence="1">Uncharacterized protein</fullName>
    </submittedName>
</protein>
<evidence type="ECO:0000313" key="2">
    <source>
        <dbReference type="Proteomes" id="UP001424532"/>
    </source>
</evidence>
<reference evidence="1 2" key="1">
    <citation type="submission" date="2024-05" db="EMBL/GenBank/DDBJ databases">
        <title>Sequence of Lycoming College course isolates.</title>
        <authorList>
            <person name="Reigle C.A."/>
            <person name="Newman J.D."/>
        </authorList>
    </citation>
    <scope>NUCLEOTIDE SEQUENCE [LARGE SCALE GENOMIC DNA]</scope>
    <source>
        <strain evidence="1 2">CAR-09</strain>
    </source>
</reference>